<dbReference type="InterPro" id="IPR017896">
    <property type="entry name" value="4Fe4S_Fe-S-bd"/>
</dbReference>
<evidence type="ECO:0000313" key="2">
    <source>
        <dbReference type="EMBL" id="RJP16032.1"/>
    </source>
</evidence>
<accession>A0A3A4N9A8</accession>
<gene>
    <name evidence="2" type="ORF">C4520_18610</name>
</gene>
<organism evidence="2 3">
    <name type="scientific">Abyssobacteria bacterium (strain SURF_5)</name>
    <dbReference type="NCBI Taxonomy" id="2093360"/>
    <lineage>
        <taxon>Bacteria</taxon>
        <taxon>Pseudomonadati</taxon>
        <taxon>Candidatus Hydrogenedentota</taxon>
        <taxon>Candidatus Abyssobacteria</taxon>
    </lineage>
</organism>
<proteinExistence type="predicted"/>
<evidence type="ECO:0000313" key="3">
    <source>
        <dbReference type="Proteomes" id="UP000265882"/>
    </source>
</evidence>
<dbReference type="Gene3D" id="3.30.70.20">
    <property type="match status" value="1"/>
</dbReference>
<name>A0A3A4N9A8_ABYX5</name>
<dbReference type="Pfam" id="PF00037">
    <property type="entry name" value="Fer4"/>
    <property type="match status" value="1"/>
</dbReference>
<comment type="caution">
    <text evidence="2">The sequence shown here is derived from an EMBL/GenBank/DDBJ whole genome shotgun (WGS) entry which is preliminary data.</text>
</comment>
<protein>
    <recommendedName>
        <fullName evidence="1">4Fe-4S ferredoxin-type domain-containing protein</fullName>
    </recommendedName>
</protein>
<dbReference type="SUPFAM" id="SSF54862">
    <property type="entry name" value="4Fe-4S ferredoxins"/>
    <property type="match status" value="1"/>
</dbReference>
<reference evidence="2 3" key="1">
    <citation type="journal article" date="2017" name="ISME J.">
        <title>Energy and carbon metabolisms in a deep terrestrial subsurface fluid microbial community.</title>
        <authorList>
            <person name="Momper L."/>
            <person name="Jungbluth S.P."/>
            <person name="Lee M.D."/>
            <person name="Amend J.P."/>
        </authorList>
    </citation>
    <scope>NUCLEOTIDE SEQUENCE [LARGE SCALE GENOMIC DNA]</scope>
    <source>
        <strain evidence="2">SURF_5</strain>
    </source>
</reference>
<dbReference type="AlphaFoldDB" id="A0A3A4N9A8"/>
<dbReference type="EMBL" id="QZKU01000128">
    <property type="protein sequence ID" value="RJP16032.1"/>
    <property type="molecule type" value="Genomic_DNA"/>
</dbReference>
<evidence type="ECO:0000259" key="1">
    <source>
        <dbReference type="PROSITE" id="PS51379"/>
    </source>
</evidence>
<dbReference type="PROSITE" id="PS51379">
    <property type="entry name" value="4FE4S_FER_2"/>
    <property type="match status" value="1"/>
</dbReference>
<feature type="domain" description="4Fe-4S ferredoxin-type" evidence="1">
    <location>
        <begin position="266"/>
        <end position="295"/>
    </location>
</feature>
<dbReference type="Proteomes" id="UP000265882">
    <property type="component" value="Unassembled WGS sequence"/>
</dbReference>
<sequence length="305" mass="34328">MKHRAALVAVVVPRPLLTGRMRMCTYCMQYGHGHEWYLNPENYTERARQMPHVVESGMIEIFGGNGKMDLEIGTAAGFDMLIPDLSDKENIEALNALAPSRHGGQIVTIEEVRKIIDLSEGDHLLYVPCYCRQYFGAVERLTCLWLYPVSKMVQKNRPWEPQKEVSKTEAKKQQQSFHEEGLVAGIYWTPLPIPMVICNCEFPYCMAMRARRHYGLTNVTRKGHYVARIDNNLCDGCRGRGAGGGGAPRCVSRCQFGALTYSPTDRKVVVDQHRCFGCGVCQVACRKGAIRLAPRRTLPAVAEEF</sequence>